<dbReference type="Pfam" id="PF00754">
    <property type="entry name" value="F5_F8_type_C"/>
    <property type="match status" value="1"/>
</dbReference>
<evidence type="ECO:0000313" key="4">
    <source>
        <dbReference type="Proteomes" id="UP000036834"/>
    </source>
</evidence>
<dbReference type="PROSITE" id="PS50022">
    <property type="entry name" value="FA58C_3"/>
    <property type="match status" value="1"/>
</dbReference>
<dbReference type="AlphaFoldDB" id="A0A0K9Z035"/>
<organism evidence="3 4">
    <name type="scientific">Brevibacillus reuszeri</name>
    <dbReference type="NCBI Taxonomy" id="54915"/>
    <lineage>
        <taxon>Bacteria</taxon>
        <taxon>Bacillati</taxon>
        <taxon>Bacillota</taxon>
        <taxon>Bacilli</taxon>
        <taxon>Bacillales</taxon>
        <taxon>Paenibacillaceae</taxon>
        <taxon>Brevibacillus</taxon>
    </lineage>
</organism>
<dbReference type="EMBL" id="BJON01000006">
    <property type="protein sequence ID" value="GED68096.1"/>
    <property type="molecule type" value="Genomic_DNA"/>
</dbReference>
<proteinExistence type="predicted"/>
<dbReference type="PATRIC" id="fig|54915.3.peg.5348"/>
<evidence type="ECO:0000313" key="5">
    <source>
        <dbReference type="Proteomes" id="UP000319578"/>
    </source>
</evidence>
<dbReference type="OrthoDB" id="9804511at2"/>
<dbReference type="EMBL" id="LGIQ01000002">
    <property type="protein sequence ID" value="KNB74319.1"/>
    <property type="molecule type" value="Genomic_DNA"/>
</dbReference>
<dbReference type="Proteomes" id="UP000036834">
    <property type="component" value="Unassembled WGS sequence"/>
</dbReference>
<dbReference type="InterPro" id="IPR000421">
    <property type="entry name" value="FA58C"/>
</dbReference>
<evidence type="ECO:0000313" key="3">
    <source>
        <dbReference type="EMBL" id="KNB74319.1"/>
    </source>
</evidence>
<accession>A0A0K9Z035</accession>
<comment type="caution">
    <text evidence="3">The sequence shown here is derived from an EMBL/GenBank/DDBJ whole genome shotgun (WGS) entry which is preliminary data.</text>
</comment>
<evidence type="ECO:0000259" key="1">
    <source>
        <dbReference type="PROSITE" id="PS50022"/>
    </source>
</evidence>
<dbReference type="SUPFAM" id="SSF50939">
    <property type="entry name" value="Sialidases"/>
    <property type="match status" value="1"/>
</dbReference>
<dbReference type="SUPFAM" id="SSF49785">
    <property type="entry name" value="Galactose-binding domain-like"/>
    <property type="match status" value="1"/>
</dbReference>
<dbReference type="InterPro" id="IPR008979">
    <property type="entry name" value="Galactose-bd-like_sf"/>
</dbReference>
<dbReference type="STRING" id="54915.ADS79_01015"/>
<reference evidence="4" key="1">
    <citation type="submission" date="2015-07" db="EMBL/GenBank/DDBJ databases">
        <title>Genome sequencing project for genomic taxonomy and phylogenomics of Bacillus-like bacteria.</title>
        <authorList>
            <person name="Liu B."/>
            <person name="Wang J."/>
            <person name="Zhu Y."/>
            <person name="Liu G."/>
            <person name="Chen Q."/>
            <person name="Chen Z."/>
            <person name="Lan J."/>
            <person name="Che J."/>
            <person name="Ge C."/>
            <person name="Shi H."/>
            <person name="Pan Z."/>
            <person name="Liu X."/>
        </authorList>
    </citation>
    <scope>NUCLEOTIDE SEQUENCE [LARGE SCALE GENOMIC DNA]</scope>
    <source>
        <strain evidence="4">DSM 9887</strain>
    </source>
</reference>
<name>A0A0K9Z035_9BACL</name>
<keyword evidence="5" id="KW-1185">Reference proteome</keyword>
<dbReference type="Proteomes" id="UP000319578">
    <property type="component" value="Unassembled WGS sequence"/>
</dbReference>
<sequence>MTVIPIRFKRGMKENLPVSADAGEPLFTEDTHEMFIGTGDGIVPVSDPALKRRVDKLEQSRSTVTKTYIEDFLTTKRVDAEKTTAVVGVGKLRTGKSTSFDEDFSTSDYFDSDNSFGVALDTAKNKVKLKDGFTLGSFRSTAIPAAGVEKITMKHQAITQSVLGVQSKVRVVDDMTGSYYQPLGLVDRAGRDWVVSFIVSKGYHVSVRNADGTLVFSKVVFNLTATMPSSGNMSHSIAVDYNNRVWITAVDSNSSTRSVYIGVVNPDGTVFMPLTTTLSGTSTFPSNATVVDTNGRIWSMICGSTSTATRFIVFNPDGTTYIPLTTLKFSGALSFLTALMDRERNIILVVTSSGGNVYLTKIGLDGVVIGAASGQQLNISGLSHQNMDAFIDMDSGSLVTFCSTSTGLYFYKTNIDKPASSSPTAYSGSFTALRGSADVYNDNGVVRVVYVHPTTTRLSHLAFDVSRFTLIEPETVMQEGLRPSIGRDSSGKLQVLFDTTEYDNNFYQVKKVVFDSVNTTVSFTASNDRGISWIEVPDGVEVSFPTKGDSVTLCVEFTAPNGSVSSELIGYGFATGSSGISLTQEFVSSVLPSVSPISDVTLTAEQTLNGGSVDWFVTNNGGWDWIPVTLGEQLSFPNPINADLRVKAVLTAPFETKGSPVVTSYIVVSSNMLLNPDIADPMLPQRVVDLEINLLKTNFKLITYMNAPKYGLKNVIVDTFTDLSAVDIAKSQAVYDHEQKKFTTGIVDIVPLMTANNAPAPFVAAADRVTYGAAFVLFDRSTATYWGSTSNDPHWISIDLGGAEQTIDRYLLSGMSKYAPTSWLLQGSNNGSAWETLHSVSGYVWTNYENNEFTIPISNIKPYKYYRIYITASQYGLGVTQISELRLQRAVDQNFLQSKPEITKTPPSKIVIVGDEVVAGGKIEYHASRDGGNTWTVVPAETLTDISSQPVGTELVVKATIHGNAELNAWGYYYE</sequence>
<gene>
    <name evidence="3" type="ORF">ADS79_01015</name>
    <name evidence="2" type="ORF">BRE01_17980</name>
</gene>
<reference evidence="3" key="2">
    <citation type="submission" date="2015-07" db="EMBL/GenBank/DDBJ databases">
        <title>MeaNS - Measles Nucleotide Surveillance Program.</title>
        <authorList>
            <person name="Tran T."/>
            <person name="Druce J."/>
        </authorList>
    </citation>
    <scope>NUCLEOTIDE SEQUENCE</scope>
    <source>
        <strain evidence="3">DSM 9887</strain>
    </source>
</reference>
<dbReference type="InterPro" id="IPR036278">
    <property type="entry name" value="Sialidase_sf"/>
</dbReference>
<dbReference type="RefSeq" id="WP_049736557.1">
    <property type="nucleotide sequence ID" value="NZ_BJON01000006.1"/>
</dbReference>
<feature type="domain" description="F5/8 type C" evidence="1">
    <location>
        <begin position="744"/>
        <end position="887"/>
    </location>
</feature>
<dbReference type="Gene3D" id="2.60.120.260">
    <property type="entry name" value="Galactose-binding domain-like"/>
    <property type="match status" value="1"/>
</dbReference>
<evidence type="ECO:0000313" key="2">
    <source>
        <dbReference type="EMBL" id="GED68096.1"/>
    </source>
</evidence>
<reference evidence="2 5" key="3">
    <citation type="submission" date="2019-06" db="EMBL/GenBank/DDBJ databases">
        <title>Whole genome shotgun sequence of Brevibacillus reuszeri NBRC 15719.</title>
        <authorList>
            <person name="Hosoyama A."/>
            <person name="Uohara A."/>
            <person name="Ohji S."/>
            <person name="Ichikawa N."/>
        </authorList>
    </citation>
    <scope>NUCLEOTIDE SEQUENCE [LARGE SCALE GENOMIC DNA]</scope>
    <source>
        <strain evidence="2 5">NBRC 15719</strain>
    </source>
</reference>
<protein>
    <recommendedName>
        <fullName evidence="1">F5/8 type C domain-containing protein</fullName>
    </recommendedName>
</protein>